<evidence type="ECO:0000256" key="5">
    <source>
        <dbReference type="ARBA" id="ARBA00023163"/>
    </source>
</evidence>
<dbReference type="GO" id="GO:0016987">
    <property type="term" value="F:sigma factor activity"/>
    <property type="evidence" value="ECO:0007669"/>
    <property type="project" value="UniProtKB-KW"/>
</dbReference>
<dbReference type="Gene3D" id="1.10.10.10">
    <property type="entry name" value="Winged helix-like DNA-binding domain superfamily/Winged helix DNA-binding domain"/>
    <property type="match status" value="1"/>
</dbReference>
<feature type="domain" description="RNA polymerase sigma-70 region 4" evidence="8">
    <location>
        <begin position="118"/>
        <end position="167"/>
    </location>
</feature>
<dbReference type="Proteomes" id="UP000253426">
    <property type="component" value="Unassembled WGS sequence"/>
</dbReference>
<dbReference type="Gene3D" id="1.10.1740.10">
    <property type="match status" value="1"/>
</dbReference>
<dbReference type="InterPro" id="IPR007630">
    <property type="entry name" value="RNA_pol_sigma70_r4"/>
</dbReference>
<reference evidence="9 10" key="1">
    <citation type="submission" date="2018-06" db="EMBL/GenBank/DDBJ databases">
        <title>Genomic Encyclopedia of Type Strains, Phase IV (KMG-IV): sequencing the most valuable type-strain genomes for metagenomic binning, comparative biology and taxonomic classification.</title>
        <authorList>
            <person name="Goeker M."/>
        </authorList>
    </citation>
    <scope>NUCLEOTIDE SEQUENCE [LARGE SCALE GENOMIC DNA]</scope>
    <source>
        <strain evidence="9 10">DSM 25532</strain>
    </source>
</reference>
<dbReference type="InterPro" id="IPR027304">
    <property type="entry name" value="Trigger_fact/SurA_dom_sf"/>
</dbReference>
<proteinExistence type="inferred from homology"/>
<feature type="compositionally biased region" description="Polar residues" evidence="6">
    <location>
        <begin position="278"/>
        <end position="287"/>
    </location>
</feature>
<keyword evidence="3" id="KW-0731">Sigma factor</keyword>
<dbReference type="GO" id="GO:0003677">
    <property type="term" value="F:DNA binding"/>
    <property type="evidence" value="ECO:0007669"/>
    <property type="project" value="UniProtKB-KW"/>
</dbReference>
<dbReference type="SUPFAM" id="SSF88946">
    <property type="entry name" value="Sigma2 domain of RNA polymerase sigma factors"/>
    <property type="match status" value="1"/>
</dbReference>
<evidence type="ECO:0000256" key="2">
    <source>
        <dbReference type="ARBA" id="ARBA00023015"/>
    </source>
</evidence>
<dbReference type="SUPFAM" id="SSF88659">
    <property type="entry name" value="Sigma3 and sigma4 domains of RNA polymerase sigma factors"/>
    <property type="match status" value="1"/>
</dbReference>
<comment type="caution">
    <text evidence="9">The sequence shown here is derived from an EMBL/GenBank/DDBJ whole genome shotgun (WGS) entry which is preliminary data.</text>
</comment>
<dbReference type="PANTHER" id="PTHR43133">
    <property type="entry name" value="RNA POLYMERASE ECF-TYPE SIGMA FACTO"/>
    <property type="match status" value="1"/>
</dbReference>
<dbReference type="PANTHER" id="PTHR43133:SF8">
    <property type="entry name" value="RNA POLYMERASE SIGMA FACTOR HI_1459-RELATED"/>
    <property type="match status" value="1"/>
</dbReference>
<dbReference type="Pfam" id="PF04545">
    <property type="entry name" value="Sigma70_r4"/>
    <property type="match status" value="1"/>
</dbReference>
<dbReference type="InterPro" id="IPR039425">
    <property type="entry name" value="RNA_pol_sigma-70-like"/>
</dbReference>
<evidence type="ECO:0000259" key="7">
    <source>
        <dbReference type="Pfam" id="PF04542"/>
    </source>
</evidence>
<feature type="compositionally biased region" description="Low complexity" evidence="6">
    <location>
        <begin position="251"/>
        <end position="265"/>
    </location>
</feature>
<evidence type="ECO:0000256" key="3">
    <source>
        <dbReference type="ARBA" id="ARBA00023082"/>
    </source>
</evidence>
<dbReference type="InterPro" id="IPR013324">
    <property type="entry name" value="RNA_pol_sigma_r3/r4-like"/>
</dbReference>
<evidence type="ECO:0000313" key="9">
    <source>
        <dbReference type="EMBL" id="RBP45430.1"/>
    </source>
</evidence>
<dbReference type="SUPFAM" id="SSF109998">
    <property type="entry name" value="Triger factor/SurA peptide-binding domain-like"/>
    <property type="match status" value="1"/>
</dbReference>
<keyword evidence="5" id="KW-0804">Transcription</keyword>
<name>A0A366HPJ3_9BACT</name>
<dbReference type="AlphaFoldDB" id="A0A366HPJ3"/>
<dbReference type="OrthoDB" id="191945at2"/>
<organism evidence="9 10">
    <name type="scientific">Roseimicrobium gellanilyticum</name>
    <dbReference type="NCBI Taxonomy" id="748857"/>
    <lineage>
        <taxon>Bacteria</taxon>
        <taxon>Pseudomonadati</taxon>
        <taxon>Verrucomicrobiota</taxon>
        <taxon>Verrucomicrobiia</taxon>
        <taxon>Verrucomicrobiales</taxon>
        <taxon>Verrucomicrobiaceae</taxon>
        <taxon>Roseimicrobium</taxon>
    </lineage>
</organism>
<keyword evidence="2" id="KW-0805">Transcription regulation</keyword>
<dbReference type="Gene3D" id="1.10.4030.10">
    <property type="entry name" value="Porin chaperone SurA, peptide-binding domain"/>
    <property type="match status" value="1"/>
</dbReference>
<dbReference type="InterPro" id="IPR036388">
    <property type="entry name" value="WH-like_DNA-bd_sf"/>
</dbReference>
<keyword evidence="4" id="KW-0238">DNA-binding</keyword>
<evidence type="ECO:0000256" key="6">
    <source>
        <dbReference type="SAM" id="MobiDB-lite"/>
    </source>
</evidence>
<dbReference type="InterPro" id="IPR014284">
    <property type="entry name" value="RNA_pol_sigma-70_dom"/>
</dbReference>
<evidence type="ECO:0000313" key="10">
    <source>
        <dbReference type="Proteomes" id="UP000253426"/>
    </source>
</evidence>
<dbReference type="EMBL" id="QNRR01000003">
    <property type="protein sequence ID" value="RBP45430.1"/>
    <property type="molecule type" value="Genomic_DNA"/>
</dbReference>
<evidence type="ECO:0000259" key="8">
    <source>
        <dbReference type="Pfam" id="PF04545"/>
    </source>
</evidence>
<sequence>MKTDLALLQRYHHHGDAGAFAELVRTHAGMVYATAQRVTRDAALAEDVAQEAFLKLARASHQTIDCVGAWLHHVTRQRACDAIRSKVTRQRYEPAAEHWHDTAREASWAEIEPLVDEVLDALPEELRSLLVEHFLEQRAQQEIARRMGVSQSTVSRKLETALQALREGLAKKGVLCGAGLAGLLITQSAHATPGTLVTSLNKIGMTGAGTSAVGSIATSSTLLTMTATTKILFAAGTAAVVSIPFLLSPSNTPSTANPATTSAASAPPPGSRGFATLTADSRPQSAAIQPPKDPEEEKRKWEELIVDMDDREVALAYFRKSGGTIKEDYVDQTLTDIVERNYGGSQAAFERALSEKGQTLDEFRRKQREDIIISVLKARATQGINIADPIERAVAREKGFKEWIQELRHNGGKWVPR</sequence>
<dbReference type="InterPro" id="IPR013325">
    <property type="entry name" value="RNA_pol_sigma_r2"/>
</dbReference>
<protein>
    <submittedName>
        <fullName evidence="9">RNA polymerase sigma factor (Sigma-70 family)</fullName>
    </submittedName>
</protein>
<dbReference type="InterPro" id="IPR007627">
    <property type="entry name" value="RNA_pol_sigma70_r2"/>
</dbReference>
<gene>
    <name evidence="9" type="ORF">DES53_103429</name>
</gene>
<dbReference type="RefSeq" id="WP_113958553.1">
    <property type="nucleotide sequence ID" value="NZ_QNRR01000003.1"/>
</dbReference>
<comment type="similarity">
    <text evidence="1">Belongs to the sigma-70 factor family. ECF subfamily.</text>
</comment>
<dbReference type="CDD" id="cd06171">
    <property type="entry name" value="Sigma70_r4"/>
    <property type="match status" value="1"/>
</dbReference>
<dbReference type="Pfam" id="PF04542">
    <property type="entry name" value="Sigma70_r2"/>
    <property type="match status" value="1"/>
</dbReference>
<evidence type="ECO:0000256" key="4">
    <source>
        <dbReference type="ARBA" id="ARBA00023125"/>
    </source>
</evidence>
<dbReference type="NCBIfam" id="TIGR02937">
    <property type="entry name" value="sigma70-ECF"/>
    <property type="match status" value="1"/>
</dbReference>
<accession>A0A366HPJ3</accession>
<evidence type="ECO:0000256" key="1">
    <source>
        <dbReference type="ARBA" id="ARBA00010641"/>
    </source>
</evidence>
<keyword evidence="10" id="KW-1185">Reference proteome</keyword>
<dbReference type="GO" id="GO:0006352">
    <property type="term" value="P:DNA-templated transcription initiation"/>
    <property type="evidence" value="ECO:0007669"/>
    <property type="project" value="InterPro"/>
</dbReference>
<feature type="region of interest" description="Disordered" evidence="6">
    <location>
        <begin position="251"/>
        <end position="298"/>
    </location>
</feature>
<feature type="domain" description="RNA polymerase sigma-70 region 2" evidence="7">
    <location>
        <begin position="23"/>
        <end position="86"/>
    </location>
</feature>